<keyword evidence="8 16" id="KW-0812">Transmembrane</keyword>
<keyword evidence="14 16" id="KW-0012">Acyltransferase</keyword>
<dbReference type="PANTHER" id="PTHR12317">
    <property type="entry name" value="DIACYLGLYCEROL O-ACYLTRANSFERASE"/>
    <property type="match status" value="1"/>
</dbReference>
<feature type="transmembrane region" description="Helical" evidence="16">
    <location>
        <begin position="38"/>
        <end position="62"/>
    </location>
</feature>
<evidence type="ECO:0000256" key="3">
    <source>
        <dbReference type="ARBA" id="ARBA00005189"/>
    </source>
</evidence>
<evidence type="ECO:0000256" key="1">
    <source>
        <dbReference type="ARBA" id="ARBA00004477"/>
    </source>
</evidence>
<dbReference type="SUPFAM" id="SSF69593">
    <property type="entry name" value="Glycerol-3-phosphate (1)-acyltransferase"/>
    <property type="match status" value="1"/>
</dbReference>
<dbReference type="InterPro" id="IPR007130">
    <property type="entry name" value="DAGAT"/>
</dbReference>
<dbReference type="Pfam" id="PF03982">
    <property type="entry name" value="DAGAT"/>
    <property type="match status" value="1"/>
</dbReference>
<reference evidence="17 18" key="1">
    <citation type="submission" date="2016-07" db="EMBL/GenBank/DDBJ databases">
        <title>Pervasive Adenine N6-methylation of Active Genes in Fungi.</title>
        <authorList>
            <consortium name="DOE Joint Genome Institute"/>
            <person name="Mondo S.J."/>
            <person name="Dannebaum R.O."/>
            <person name="Kuo R.C."/>
            <person name="Labutti K."/>
            <person name="Haridas S."/>
            <person name="Kuo A."/>
            <person name="Salamov A."/>
            <person name="Ahrendt S.R."/>
            <person name="Lipzen A."/>
            <person name="Sullivan W."/>
            <person name="Andreopoulos W.B."/>
            <person name="Clum A."/>
            <person name="Lindquist E."/>
            <person name="Daum C."/>
            <person name="Ramamoorthy G.K."/>
            <person name="Gryganskyi A."/>
            <person name="Culley D."/>
            <person name="Magnuson J.K."/>
            <person name="James T.Y."/>
            <person name="O'Malley M.A."/>
            <person name="Stajich J.E."/>
            <person name="Spatafora J.W."/>
            <person name="Visel A."/>
            <person name="Grigoriev I.V."/>
        </authorList>
    </citation>
    <scope>NUCLEOTIDE SEQUENCE [LARGE SCALE GENOMIC DNA]</scope>
    <source>
        <strain evidence="17 18">NRRL 3301</strain>
    </source>
</reference>
<dbReference type="EMBL" id="MCGT01000012">
    <property type="protein sequence ID" value="ORX55195.1"/>
    <property type="molecule type" value="Genomic_DNA"/>
</dbReference>
<dbReference type="STRING" id="101127.A0A1X2GJM6"/>
<keyword evidence="11 16" id="KW-1133">Transmembrane helix</keyword>
<evidence type="ECO:0000256" key="5">
    <source>
        <dbReference type="ARBA" id="ARBA00013244"/>
    </source>
</evidence>
<comment type="caution">
    <text evidence="17">The sequence shown here is derived from an EMBL/GenBank/DDBJ whole genome shotgun (WGS) entry which is preliminary data.</text>
</comment>
<comment type="subcellular location">
    <subcellularLocation>
        <location evidence="1 16">Endoplasmic reticulum membrane</location>
        <topology evidence="1 16">Multi-pass membrane protein</topology>
    </subcellularLocation>
</comment>
<organism evidence="17 18">
    <name type="scientific">Hesseltinella vesiculosa</name>
    <dbReference type="NCBI Taxonomy" id="101127"/>
    <lineage>
        <taxon>Eukaryota</taxon>
        <taxon>Fungi</taxon>
        <taxon>Fungi incertae sedis</taxon>
        <taxon>Mucoromycota</taxon>
        <taxon>Mucoromycotina</taxon>
        <taxon>Mucoromycetes</taxon>
        <taxon>Mucorales</taxon>
        <taxon>Cunninghamellaceae</taxon>
        <taxon>Hesseltinella</taxon>
    </lineage>
</organism>
<name>A0A1X2GJM6_9FUNG</name>
<dbReference type="OrthoDB" id="264532at2759"/>
<keyword evidence="9" id="KW-0319">Glycerol metabolism</keyword>
<evidence type="ECO:0000313" key="17">
    <source>
        <dbReference type="EMBL" id="ORX55195.1"/>
    </source>
</evidence>
<feature type="transmembrane region" description="Helical" evidence="16">
    <location>
        <begin position="254"/>
        <end position="271"/>
    </location>
</feature>
<dbReference type="CDD" id="cd07987">
    <property type="entry name" value="LPLAT_MGAT-like"/>
    <property type="match status" value="1"/>
</dbReference>
<evidence type="ECO:0000256" key="9">
    <source>
        <dbReference type="ARBA" id="ARBA00022798"/>
    </source>
</evidence>
<comment type="pathway">
    <text evidence="3">Lipid metabolism.</text>
</comment>
<dbReference type="GO" id="GO:0005789">
    <property type="term" value="C:endoplasmic reticulum membrane"/>
    <property type="evidence" value="ECO:0007669"/>
    <property type="project" value="UniProtKB-SubCell"/>
</dbReference>
<evidence type="ECO:0000256" key="14">
    <source>
        <dbReference type="ARBA" id="ARBA00023315"/>
    </source>
</evidence>
<evidence type="ECO:0000313" key="18">
    <source>
        <dbReference type="Proteomes" id="UP000242146"/>
    </source>
</evidence>
<comment type="similarity">
    <text evidence="4 16">Belongs to the diacylglycerol acyltransferase family.</text>
</comment>
<dbReference type="EC" id="2.3.1.20" evidence="5 16"/>
<comment type="pathway">
    <text evidence="2 16">Glycerolipid metabolism; triacylglycerol biosynthesis.</text>
</comment>
<dbReference type="GO" id="GO:0019432">
    <property type="term" value="P:triglyceride biosynthetic process"/>
    <property type="evidence" value="ECO:0007669"/>
    <property type="project" value="UniProtKB-UniRule"/>
</dbReference>
<dbReference type="GO" id="GO:0006071">
    <property type="term" value="P:glycerol metabolic process"/>
    <property type="evidence" value="ECO:0007669"/>
    <property type="project" value="UniProtKB-UniRule"/>
</dbReference>
<evidence type="ECO:0000256" key="6">
    <source>
        <dbReference type="ARBA" id="ARBA00022516"/>
    </source>
</evidence>
<evidence type="ECO:0000256" key="15">
    <source>
        <dbReference type="ARBA" id="ARBA00048109"/>
    </source>
</evidence>
<keyword evidence="12 16" id="KW-0443">Lipid metabolism</keyword>
<comment type="function">
    <text evidence="16">Catalyzes the terminal and only committed step in triacylglycerol synthesis by using diacylglycerol and fatty acyl CoA as substrates.</text>
</comment>
<dbReference type="PANTHER" id="PTHR12317:SF0">
    <property type="entry name" value="ACYLTRANSFERASE"/>
    <property type="match status" value="1"/>
</dbReference>
<keyword evidence="10 16" id="KW-0256">Endoplasmic reticulum</keyword>
<evidence type="ECO:0000256" key="2">
    <source>
        <dbReference type="ARBA" id="ARBA00004771"/>
    </source>
</evidence>
<evidence type="ECO:0000256" key="12">
    <source>
        <dbReference type="ARBA" id="ARBA00023098"/>
    </source>
</evidence>
<dbReference type="GO" id="GO:0004144">
    <property type="term" value="F:diacylglycerol O-acyltransferase activity"/>
    <property type="evidence" value="ECO:0007669"/>
    <property type="project" value="UniProtKB-UniRule"/>
</dbReference>
<evidence type="ECO:0000256" key="11">
    <source>
        <dbReference type="ARBA" id="ARBA00022989"/>
    </source>
</evidence>
<keyword evidence="13 16" id="KW-0472">Membrane</keyword>
<keyword evidence="18" id="KW-1185">Reference proteome</keyword>
<gene>
    <name evidence="17" type="ORF">DM01DRAFT_1335491</name>
</gene>
<dbReference type="UniPathway" id="UPA00282"/>
<evidence type="ECO:0000256" key="8">
    <source>
        <dbReference type="ARBA" id="ARBA00022692"/>
    </source>
</evidence>
<keyword evidence="6 16" id="KW-0444">Lipid biosynthesis</keyword>
<sequence length="341" mass="38673">MADAAHEQKAPLMAPLLIPWERRLQTFAALFYGVEPSLALGLFVFLWAIPILWPLLIAYLIWMCKDQAHVRGGRKVHWFRHLSLWTHYANYFPLTIVKTIDLDPSKNYIFGYHPHGVLAHGAVITFGTEGAGYSHHFPGIDTTLMTLHSNFKLPFHRDYLLALGLGSVSRTSCKNVLESGPGKSIAIVVGGASESLSARPGVMDLTLKKRLGFVKLALTTGASLVPVLNFGENEIFEQVQSEQGSRLWKFQKKFQAVLGFTMPLFFGRGIFNYDMGLMPHRRPMHVVFGTPIAPPAEIKDEEQEKILNDLHKAYMDQLQQMWDTYKDQYLPDRIKEMEFVN</sequence>
<protein>
    <recommendedName>
        <fullName evidence="5 16">Diacylglycerol O-acyltransferase</fullName>
        <ecNumber evidence="5 16">2.3.1.20</ecNumber>
    </recommendedName>
</protein>
<dbReference type="Proteomes" id="UP000242146">
    <property type="component" value="Unassembled WGS sequence"/>
</dbReference>
<dbReference type="AlphaFoldDB" id="A0A1X2GJM6"/>
<evidence type="ECO:0000256" key="7">
    <source>
        <dbReference type="ARBA" id="ARBA00022679"/>
    </source>
</evidence>
<proteinExistence type="inferred from homology"/>
<keyword evidence="7 17" id="KW-0808">Transferase</keyword>
<evidence type="ECO:0000256" key="16">
    <source>
        <dbReference type="RuleBase" id="RU367023"/>
    </source>
</evidence>
<evidence type="ECO:0000256" key="4">
    <source>
        <dbReference type="ARBA" id="ARBA00005420"/>
    </source>
</evidence>
<evidence type="ECO:0000256" key="13">
    <source>
        <dbReference type="ARBA" id="ARBA00023136"/>
    </source>
</evidence>
<comment type="catalytic activity">
    <reaction evidence="15 16">
        <text>an acyl-CoA + a 1,2-diacyl-sn-glycerol = a triacyl-sn-glycerol + CoA</text>
        <dbReference type="Rhea" id="RHEA:10868"/>
        <dbReference type="ChEBI" id="CHEBI:17815"/>
        <dbReference type="ChEBI" id="CHEBI:57287"/>
        <dbReference type="ChEBI" id="CHEBI:58342"/>
        <dbReference type="ChEBI" id="CHEBI:64615"/>
        <dbReference type="EC" id="2.3.1.20"/>
    </reaction>
</comment>
<accession>A0A1X2GJM6</accession>
<evidence type="ECO:0000256" key="10">
    <source>
        <dbReference type="ARBA" id="ARBA00022824"/>
    </source>
</evidence>